<evidence type="ECO:0000313" key="3">
    <source>
        <dbReference type="Proteomes" id="UP001596501"/>
    </source>
</evidence>
<evidence type="ECO:0000259" key="1">
    <source>
        <dbReference type="SMART" id="SM00903"/>
    </source>
</evidence>
<evidence type="ECO:0000313" key="2">
    <source>
        <dbReference type="EMBL" id="MFC7411473.1"/>
    </source>
</evidence>
<dbReference type="Pfam" id="PF01613">
    <property type="entry name" value="Flavin_Reduct"/>
    <property type="match status" value="1"/>
</dbReference>
<dbReference type="PANTHER" id="PTHR43812">
    <property type="entry name" value="BLR2425 PROTEIN"/>
    <property type="match status" value="1"/>
</dbReference>
<dbReference type="RefSeq" id="WP_382227936.1">
    <property type="nucleotide sequence ID" value="NZ_JBHTCA010000033.1"/>
</dbReference>
<sequence length="206" mass="23091">MTSDFHFYEPRHGHRLAHNPFYAIMGPRMIGWIATRSKEGVDNLAPYSFFGAYSADPPMIGFTSEGWKDSVDNVRSTGEFSWNLVSRDLAQAMNLTSQSVPAEMDEFELAGIQKSECRVISASRVEDSPVTFECRLSELSQLRSSSGTSLDQWLVLGEVVGVHVRKNFLEHGVYQTAKARPILRGGGKAEYFEISSALRFEMSRPE</sequence>
<proteinExistence type="predicted"/>
<protein>
    <submittedName>
        <fullName evidence="2">Flavin reductase family protein</fullName>
        <ecNumber evidence="2">1.5.1.-</ecNumber>
    </submittedName>
</protein>
<dbReference type="InterPro" id="IPR002563">
    <property type="entry name" value="Flavin_Rdtase-like_dom"/>
</dbReference>
<dbReference type="EMBL" id="JBHTCA010000033">
    <property type="protein sequence ID" value="MFC7411473.1"/>
    <property type="molecule type" value="Genomic_DNA"/>
</dbReference>
<organism evidence="2 3">
    <name type="scientific">Hydrogenophaga atypica</name>
    <dbReference type="NCBI Taxonomy" id="249409"/>
    <lineage>
        <taxon>Bacteria</taxon>
        <taxon>Pseudomonadati</taxon>
        <taxon>Pseudomonadota</taxon>
        <taxon>Betaproteobacteria</taxon>
        <taxon>Burkholderiales</taxon>
        <taxon>Comamonadaceae</taxon>
        <taxon>Hydrogenophaga</taxon>
    </lineage>
</organism>
<keyword evidence="3" id="KW-1185">Reference proteome</keyword>
<dbReference type="EC" id="1.5.1.-" evidence="2"/>
<dbReference type="Proteomes" id="UP001596501">
    <property type="component" value="Unassembled WGS sequence"/>
</dbReference>
<dbReference type="PANTHER" id="PTHR43812:SF2">
    <property type="entry name" value="FLAVIN REDUCTASE LIKE DOMAIN-CONTAINING PROTEIN"/>
    <property type="match status" value="1"/>
</dbReference>
<name>A0ABW2QVS2_9BURK</name>
<dbReference type="Gene3D" id="2.30.110.10">
    <property type="entry name" value="Electron Transport, Fmn-binding Protein, Chain A"/>
    <property type="match status" value="1"/>
</dbReference>
<dbReference type="InterPro" id="IPR012349">
    <property type="entry name" value="Split_barrel_FMN-bd"/>
</dbReference>
<dbReference type="SUPFAM" id="SSF50475">
    <property type="entry name" value="FMN-binding split barrel"/>
    <property type="match status" value="1"/>
</dbReference>
<reference evidence="3" key="1">
    <citation type="journal article" date="2019" name="Int. J. Syst. Evol. Microbiol.">
        <title>The Global Catalogue of Microorganisms (GCM) 10K type strain sequencing project: providing services to taxonomists for standard genome sequencing and annotation.</title>
        <authorList>
            <consortium name="The Broad Institute Genomics Platform"/>
            <consortium name="The Broad Institute Genome Sequencing Center for Infectious Disease"/>
            <person name="Wu L."/>
            <person name="Ma J."/>
        </authorList>
    </citation>
    <scope>NUCLEOTIDE SEQUENCE [LARGE SCALE GENOMIC DNA]</scope>
    <source>
        <strain evidence="3">CGMCC 1.12371</strain>
    </source>
</reference>
<feature type="domain" description="Flavin reductase like" evidence="1">
    <location>
        <begin position="25"/>
        <end position="176"/>
    </location>
</feature>
<keyword evidence="2" id="KW-0560">Oxidoreductase</keyword>
<gene>
    <name evidence="2" type="ORF">ACFQPB_21670</name>
</gene>
<dbReference type="SMART" id="SM00903">
    <property type="entry name" value="Flavin_Reduct"/>
    <property type="match status" value="1"/>
</dbReference>
<dbReference type="GO" id="GO:0016491">
    <property type="term" value="F:oxidoreductase activity"/>
    <property type="evidence" value="ECO:0007669"/>
    <property type="project" value="UniProtKB-KW"/>
</dbReference>
<accession>A0ABW2QVS2</accession>
<comment type="caution">
    <text evidence="2">The sequence shown here is derived from an EMBL/GenBank/DDBJ whole genome shotgun (WGS) entry which is preliminary data.</text>
</comment>